<dbReference type="Gene3D" id="3.40.50.1820">
    <property type="entry name" value="alpha/beta hydrolase"/>
    <property type="match status" value="1"/>
</dbReference>
<keyword evidence="5" id="KW-1185">Reference proteome</keyword>
<name>A0A4R8UC17_9MICO</name>
<accession>A0A4R8UC17</accession>
<dbReference type="AlphaFoldDB" id="A0A4R8UC17"/>
<evidence type="ECO:0000256" key="3">
    <source>
        <dbReference type="SAM" id="MobiDB-lite"/>
    </source>
</evidence>
<dbReference type="Proteomes" id="UP000297866">
    <property type="component" value="Unassembled WGS sequence"/>
</dbReference>
<dbReference type="SUPFAM" id="SSF53474">
    <property type="entry name" value="alpha/beta-Hydrolases"/>
    <property type="match status" value="1"/>
</dbReference>
<evidence type="ECO:0000313" key="4">
    <source>
        <dbReference type="EMBL" id="TFB47353.1"/>
    </source>
</evidence>
<feature type="compositionally biased region" description="Polar residues" evidence="3">
    <location>
        <begin position="147"/>
        <end position="156"/>
    </location>
</feature>
<evidence type="ECO:0008006" key="6">
    <source>
        <dbReference type="Google" id="ProtNLM"/>
    </source>
</evidence>
<proteinExistence type="inferred from homology"/>
<dbReference type="InterPro" id="IPR029058">
    <property type="entry name" value="AB_hydrolase_fold"/>
</dbReference>
<reference evidence="4 5" key="1">
    <citation type="submission" date="2019-03" db="EMBL/GenBank/DDBJ databases">
        <title>Genomics of glacier-inhabiting Cryobacterium strains.</title>
        <authorList>
            <person name="Liu Q."/>
            <person name="Xin Y.-H."/>
        </authorList>
    </citation>
    <scope>NUCLEOTIDE SEQUENCE [LARGE SCALE GENOMIC DNA]</scope>
    <source>
        <strain evidence="4 5">Sr47</strain>
    </source>
</reference>
<evidence type="ECO:0000313" key="5">
    <source>
        <dbReference type="Proteomes" id="UP000297866"/>
    </source>
</evidence>
<feature type="region of interest" description="Disordered" evidence="3">
    <location>
        <begin position="142"/>
        <end position="170"/>
    </location>
</feature>
<comment type="similarity">
    <text evidence="1">Belongs to the peptidase S33 family.</text>
</comment>
<sequence length="170" mass="18490">MARILHRVMTVELGYERYGAFGGDIGGTVAAWLGALFPDEVAGIHMIHPPFPADFDARPLTPAEEAFLASEEKYDESDGGYSAIMITRPDTIAAALNDSPIGLAAWIVDKLRDWSDCGGDLATRFDFDTILSMVIPVLGDGPRSGRQCASTTTSATIRPGRRSPYRRRSR</sequence>
<dbReference type="EMBL" id="SOEZ01000074">
    <property type="protein sequence ID" value="TFB47353.1"/>
    <property type="molecule type" value="Genomic_DNA"/>
</dbReference>
<evidence type="ECO:0000256" key="1">
    <source>
        <dbReference type="ARBA" id="ARBA00010088"/>
    </source>
</evidence>
<dbReference type="GO" id="GO:0097176">
    <property type="term" value="P:epoxide metabolic process"/>
    <property type="evidence" value="ECO:0007669"/>
    <property type="project" value="TreeGrafter"/>
</dbReference>
<gene>
    <name evidence="4" type="ORF">E3O23_15185</name>
</gene>
<protein>
    <recommendedName>
        <fullName evidence="6">Alpha/beta hydrolase</fullName>
    </recommendedName>
</protein>
<dbReference type="RefSeq" id="WP_134492448.1">
    <property type="nucleotide sequence ID" value="NZ_SOEZ01000074.1"/>
</dbReference>
<dbReference type="PANTHER" id="PTHR21661:SF35">
    <property type="entry name" value="EPOXIDE HYDROLASE"/>
    <property type="match status" value="1"/>
</dbReference>
<feature type="compositionally biased region" description="Basic residues" evidence="3">
    <location>
        <begin position="159"/>
        <end position="170"/>
    </location>
</feature>
<keyword evidence="2" id="KW-0378">Hydrolase</keyword>
<dbReference type="GO" id="GO:0004301">
    <property type="term" value="F:epoxide hydrolase activity"/>
    <property type="evidence" value="ECO:0007669"/>
    <property type="project" value="TreeGrafter"/>
</dbReference>
<comment type="caution">
    <text evidence="4">The sequence shown here is derived from an EMBL/GenBank/DDBJ whole genome shotgun (WGS) entry which is preliminary data.</text>
</comment>
<organism evidence="4 5">
    <name type="scientific">Cryobacterium tagatosivorans</name>
    <dbReference type="NCBI Taxonomy" id="1259199"/>
    <lineage>
        <taxon>Bacteria</taxon>
        <taxon>Bacillati</taxon>
        <taxon>Actinomycetota</taxon>
        <taxon>Actinomycetes</taxon>
        <taxon>Micrococcales</taxon>
        <taxon>Microbacteriaceae</taxon>
        <taxon>Cryobacterium</taxon>
    </lineage>
</organism>
<dbReference type="OrthoDB" id="27092at2"/>
<dbReference type="PANTHER" id="PTHR21661">
    <property type="entry name" value="EPOXIDE HYDROLASE 1-RELATED"/>
    <property type="match status" value="1"/>
</dbReference>
<evidence type="ECO:0000256" key="2">
    <source>
        <dbReference type="ARBA" id="ARBA00022801"/>
    </source>
</evidence>